<dbReference type="AlphaFoldDB" id="A0A0E9TEF3"/>
<accession>A0A0E9TEF3</accession>
<dbReference type="EMBL" id="GBXM01057454">
    <property type="protein sequence ID" value="JAH51123.1"/>
    <property type="molecule type" value="Transcribed_RNA"/>
</dbReference>
<protein>
    <submittedName>
        <fullName evidence="1">Uncharacterized protein</fullName>
    </submittedName>
</protein>
<reference evidence="1" key="1">
    <citation type="submission" date="2014-11" db="EMBL/GenBank/DDBJ databases">
        <authorList>
            <person name="Amaro Gonzalez C."/>
        </authorList>
    </citation>
    <scope>NUCLEOTIDE SEQUENCE</scope>
</reference>
<evidence type="ECO:0000313" key="1">
    <source>
        <dbReference type="EMBL" id="JAH51123.1"/>
    </source>
</evidence>
<organism evidence="1">
    <name type="scientific">Anguilla anguilla</name>
    <name type="common">European freshwater eel</name>
    <name type="synonym">Muraena anguilla</name>
    <dbReference type="NCBI Taxonomy" id="7936"/>
    <lineage>
        <taxon>Eukaryota</taxon>
        <taxon>Metazoa</taxon>
        <taxon>Chordata</taxon>
        <taxon>Craniata</taxon>
        <taxon>Vertebrata</taxon>
        <taxon>Euteleostomi</taxon>
        <taxon>Actinopterygii</taxon>
        <taxon>Neopterygii</taxon>
        <taxon>Teleostei</taxon>
        <taxon>Anguilliformes</taxon>
        <taxon>Anguillidae</taxon>
        <taxon>Anguilla</taxon>
    </lineage>
</organism>
<sequence length="41" mass="4550">MFGTKHLKKIGSATPQYYICNIYGLLGPHALKSITFHAVVM</sequence>
<proteinExistence type="predicted"/>
<name>A0A0E9TEF3_ANGAN</name>
<reference evidence="1" key="2">
    <citation type="journal article" date="2015" name="Fish Shellfish Immunol.">
        <title>Early steps in the European eel (Anguilla anguilla)-Vibrio vulnificus interaction in the gills: Role of the RtxA13 toxin.</title>
        <authorList>
            <person name="Callol A."/>
            <person name="Pajuelo D."/>
            <person name="Ebbesson L."/>
            <person name="Teles M."/>
            <person name="MacKenzie S."/>
            <person name="Amaro C."/>
        </authorList>
    </citation>
    <scope>NUCLEOTIDE SEQUENCE</scope>
</reference>